<sequence>MLGVSAPSPATASPRALSVQPAAITYSLSVRAVAQPCVAVFARLLRMRGSMLLALLPPPLPFLLRTCCISSLSDEPERWVVISGGPPPPSPPPPSPSSSPPPPSPPPSLGGPAVAPWDPHEAEEVAAGELFGLLPTESGTAPAAPAEQARQMAAGAAQSAEEARPLLSVVPPPPPPPALSEEQLARIATNRAIARERRLQRIAPWRGQIEFKF</sequence>
<comment type="caution">
    <text evidence="2">The sequence shown here is derived from an EMBL/GenBank/DDBJ whole genome shotgun (WGS) entry which is preliminary data.</text>
</comment>
<feature type="region of interest" description="Disordered" evidence="1">
    <location>
        <begin position="133"/>
        <end position="180"/>
    </location>
</feature>
<feature type="region of interest" description="Disordered" evidence="1">
    <location>
        <begin position="79"/>
        <end position="117"/>
    </location>
</feature>
<feature type="compositionally biased region" description="Pro residues" evidence="1">
    <location>
        <begin position="85"/>
        <end position="109"/>
    </location>
</feature>
<organism evidence="2 3">
    <name type="scientific">Prorocentrum cordatum</name>
    <dbReference type="NCBI Taxonomy" id="2364126"/>
    <lineage>
        <taxon>Eukaryota</taxon>
        <taxon>Sar</taxon>
        <taxon>Alveolata</taxon>
        <taxon>Dinophyceae</taxon>
        <taxon>Prorocentrales</taxon>
        <taxon>Prorocentraceae</taxon>
        <taxon>Prorocentrum</taxon>
    </lineage>
</organism>
<accession>A0ABN9USS3</accession>
<dbReference type="EMBL" id="CAUYUJ010016168">
    <property type="protein sequence ID" value="CAK0862502.1"/>
    <property type="molecule type" value="Genomic_DNA"/>
</dbReference>
<name>A0ABN9USS3_9DINO</name>
<evidence type="ECO:0000313" key="3">
    <source>
        <dbReference type="Proteomes" id="UP001189429"/>
    </source>
</evidence>
<dbReference type="Proteomes" id="UP001189429">
    <property type="component" value="Unassembled WGS sequence"/>
</dbReference>
<reference evidence="2" key="1">
    <citation type="submission" date="2023-10" db="EMBL/GenBank/DDBJ databases">
        <authorList>
            <person name="Chen Y."/>
            <person name="Shah S."/>
            <person name="Dougan E. K."/>
            <person name="Thang M."/>
            <person name="Chan C."/>
        </authorList>
    </citation>
    <scope>NUCLEOTIDE SEQUENCE [LARGE SCALE GENOMIC DNA]</scope>
</reference>
<gene>
    <name evidence="2" type="ORF">PCOR1329_LOCUS50902</name>
</gene>
<keyword evidence="3" id="KW-1185">Reference proteome</keyword>
<evidence type="ECO:0000313" key="2">
    <source>
        <dbReference type="EMBL" id="CAK0862502.1"/>
    </source>
</evidence>
<feature type="compositionally biased region" description="Low complexity" evidence="1">
    <location>
        <begin position="141"/>
        <end position="160"/>
    </location>
</feature>
<evidence type="ECO:0000256" key="1">
    <source>
        <dbReference type="SAM" id="MobiDB-lite"/>
    </source>
</evidence>
<proteinExistence type="predicted"/>
<protein>
    <submittedName>
        <fullName evidence="2">Uncharacterized protein</fullName>
    </submittedName>
</protein>